<evidence type="ECO:0000256" key="6">
    <source>
        <dbReference type="SAM" id="Phobius"/>
    </source>
</evidence>
<comment type="subcellular location">
    <subcellularLocation>
        <location evidence="1">Membrane</location>
        <topology evidence="1">Multi-pass membrane protein</topology>
    </subcellularLocation>
</comment>
<evidence type="ECO:0000256" key="3">
    <source>
        <dbReference type="ARBA" id="ARBA00022692"/>
    </source>
</evidence>
<dbReference type="PANTHER" id="PTHR12385">
    <property type="entry name" value="CHOLINE TRANSPORTER-LIKE (SLC FAMILY 44)"/>
    <property type="match status" value="1"/>
</dbReference>
<organism evidence="7 8">
    <name type="scientific">Cylicostephanus goldi</name>
    <name type="common">Nematode worm</name>
    <dbReference type="NCBI Taxonomy" id="71465"/>
    <lineage>
        <taxon>Eukaryota</taxon>
        <taxon>Metazoa</taxon>
        <taxon>Ecdysozoa</taxon>
        <taxon>Nematoda</taxon>
        <taxon>Chromadorea</taxon>
        <taxon>Rhabditida</taxon>
        <taxon>Rhabditina</taxon>
        <taxon>Rhabditomorpha</taxon>
        <taxon>Strongyloidea</taxon>
        <taxon>Strongylidae</taxon>
        <taxon>Cylicostephanus</taxon>
    </lineage>
</organism>
<evidence type="ECO:0000256" key="2">
    <source>
        <dbReference type="ARBA" id="ARBA00007168"/>
    </source>
</evidence>
<keyword evidence="5 6" id="KW-0472">Membrane</keyword>
<dbReference type="PANTHER" id="PTHR12385:SF12">
    <property type="entry name" value="CHOLINE TRANSPORTER-LIKE PROTEIN"/>
    <property type="match status" value="1"/>
</dbReference>
<dbReference type="OrthoDB" id="420519at2759"/>
<dbReference type="InterPro" id="IPR007603">
    <property type="entry name" value="Choline_transptr-like"/>
</dbReference>
<feature type="transmembrane region" description="Helical" evidence="6">
    <location>
        <begin position="12"/>
        <end position="33"/>
    </location>
</feature>
<feature type="transmembrane region" description="Helical" evidence="6">
    <location>
        <begin position="271"/>
        <end position="296"/>
    </location>
</feature>
<evidence type="ECO:0000313" key="8">
    <source>
        <dbReference type="Proteomes" id="UP000271889"/>
    </source>
</evidence>
<comment type="similarity">
    <text evidence="2">Belongs to the CTL (choline transporter-like) family.</text>
</comment>
<feature type="transmembrane region" description="Helical" evidence="6">
    <location>
        <begin position="194"/>
        <end position="217"/>
    </location>
</feature>
<dbReference type="Proteomes" id="UP000271889">
    <property type="component" value="Unassembled WGS sequence"/>
</dbReference>
<dbReference type="GO" id="GO:0022857">
    <property type="term" value="F:transmembrane transporter activity"/>
    <property type="evidence" value="ECO:0007669"/>
    <property type="project" value="InterPro"/>
</dbReference>
<gene>
    <name evidence="7" type="ORF">CGOC_LOCUS10001</name>
</gene>
<dbReference type="AlphaFoldDB" id="A0A3P7MFJ4"/>
<keyword evidence="8" id="KW-1185">Reference proteome</keyword>
<keyword evidence="3 6" id="KW-0812">Transmembrane</keyword>
<accession>A0A3P7MFJ4</accession>
<evidence type="ECO:0000256" key="1">
    <source>
        <dbReference type="ARBA" id="ARBA00004141"/>
    </source>
</evidence>
<name>A0A3P7MFJ4_CYLGO</name>
<keyword evidence="4 6" id="KW-1133">Transmembrane helix</keyword>
<evidence type="ECO:0000256" key="5">
    <source>
        <dbReference type="ARBA" id="ARBA00023136"/>
    </source>
</evidence>
<reference evidence="7 8" key="1">
    <citation type="submission" date="2018-11" db="EMBL/GenBank/DDBJ databases">
        <authorList>
            <consortium name="Pathogen Informatics"/>
        </authorList>
    </citation>
    <scope>NUCLEOTIDE SEQUENCE [LARGE SCALE GENOMIC DNA]</scope>
</reference>
<dbReference type="EMBL" id="UYRV01109323">
    <property type="protein sequence ID" value="VDN25100.1"/>
    <property type="molecule type" value="Genomic_DNA"/>
</dbReference>
<evidence type="ECO:0000313" key="7">
    <source>
        <dbReference type="EMBL" id="VDN25100.1"/>
    </source>
</evidence>
<sequence>MLQKGRRSCTDCSFLILFLIFCGGLGSIAWFALDNGDPYRILYGSDSFGNTCGRNNGPIFIRSNKTVEKEQFEYSGQNMTERRFMFPLNASRALDTVWTCVRSCPEVTITTYEVGWIFDDGDHLFSIDIMNRCIPEDLITFGRDLLRKVIELDWIRGYLHDLIDTSPFLLQMCLVALVLSLIAIALLRFFAAAIVYFIYLAVALLAIGFSGSIWYAFWKVHKNSLSPYGDENVTEATTPNADHKPFQLTAATLFNSQDFSQLFNLENTTTLTLFAVAIGATAISVCWFYTMTLILIKS</sequence>
<feature type="transmembrane region" description="Helical" evidence="6">
    <location>
        <begin position="168"/>
        <end position="187"/>
    </location>
</feature>
<proteinExistence type="inferred from homology"/>
<protein>
    <submittedName>
        <fullName evidence="7">Uncharacterized protein</fullName>
    </submittedName>
</protein>
<dbReference type="GO" id="GO:0016020">
    <property type="term" value="C:membrane"/>
    <property type="evidence" value="ECO:0007669"/>
    <property type="project" value="UniProtKB-SubCell"/>
</dbReference>
<evidence type="ECO:0000256" key="4">
    <source>
        <dbReference type="ARBA" id="ARBA00022989"/>
    </source>
</evidence>